<organism evidence="14">
    <name type="scientific">Oryza nivara</name>
    <name type="common">Indian wild rice</name>
    <name type="synonym">Oryza sativa f. spontanea</name>
    <dbReference type="NCBI Taxonomy" id="4536"/>
    <lineage>
        <taxon>Eukaryota</taxon>
        <taxon>Viridiplantae</taxon>
        <taxon>Streptophyta</taxon>
        <taxon>Embryophyta</taxon>
        <taxon>Tracheophyta</taxon>
        <taxon>Spermatophyta</taxon>
        <taxon>Magnoliopsida</taxon>
        <taxon>Liliopsida</taxon>
        <taxon>Poales</taxon>
        <taxon>Poaceae</taxon>
        <taxon>BOP clade</taxon>
        <taxon>Oryzoideae</taxon>
        <taxon>Oryzeae</taxon>
        <taxon>Oryzinae</taxon>
        <taxon>Oryza</taxon>
    </lineage>
</organism>
<dbReference type="InterPro" id="IPR029061">
    <property type="entry name" value="THDP-binding"/>
</dbReference>
<feature type="compositionally biased region" description="Polar residues" evidence="12">
    <location>
        <begin position="332"/>
        <end position="346"/>
    </location>
</feature>
<dbReference type="InterPro" id="IPR012001">
    <property type="entry name" value="Thiamin_PyroP_enz_TPP-bd_dom"/>
</dbReference>
<feature type="region of interest" description="Disordered" evidence="12">
    <location>
        <begin position="17"/>
        <end position="36"/>
    </location>
</feature>
<dbReference type="GO" id="GO:0030976">
    <property type="term" value="F:thiamine pyrophosphate binding"/>
    <property type="evidence" value="ECO:0007669"/>
    <property type="project" value="InterPro"/>
</dbReference>
<dbReference type="OMA" id="PRRRWCM"/>
<dbReference type="Gramene" id="ONIVA10G13990.2">
    <property type="protein sequence ID" value="ONIVA10G13990.2"/>
    <property type="gene ID" value="ONIVA10G13990"/>
</dbReference>
<dbReference type="FunFam" id="3.40.50.970:FF:000058">
    <property type="entry name" value="Putative pyruvate decarboxylase"/>
    <property type="match status" value="1"/>
</dbReference>
<dbReference type="Proteomes" id="UP000006591">
    <property type="component" value="Chromosome 10"/>
</dbReference>
<evidence type="ECO:0000313" key="15">
    <source>
        <dbReference type="Proteomes" id="UP000006591"/>
    </source>
</evidence>
<feature type="compositionally biased region" description="Basic and acidic residues" evidence="12">
    <location>
        <begin position="169"/>
        <end position="179"/>
    </location>
</feature>
<evidence type="ECO:0000256" key="6">
    <source>
        <dbReference type="ARBA" id="ARBA00013202"/>
    </source>
</evidence>
<evidence type="ECO:0000256" key="7">
    <source>
        <dbReference type="ARBA" id="ARBA00022723"/>
    </source>
</evidence>
<dbReference type="GO" id="GO:0046872">
    <property type="term" value="F:metal ion binding"/>
    <property type="evidence" value="ECO:0007669"/>
    <property type="project" value="UniProtKB-KW"/>
</dbReference>
<evidence type="ECO:0000256" key="1">
    <source>
        <dbReference type="ARBA" id="ARBA00001041"/>
    </source>
</evidence>
<feature type="region of interest" description="Disordered" evidence="12">
    <location>
        <begin position="302"/>
        <end position="346"/>
    </location>
</feature>
<comment type="subunit">
    <text evidence="5">Homotetramer.</text>
</comment>
<dbReference type="SUPFAM" id="SSF52518">
    <property type="entry name" value="Thiamin diphosphate-binding fold (THDP-binding)"/>
    <property type="match status" value="1"/>
</dbReference>
<feature type="compositionally biased region" description="Low complexity" evidence="12">
    <location>
        <begin position="305"/>
        <end position="322"/>
    </location>
</feature>
<accession>A0A0E0ITS8</accession>
<keyword evidence="11" id="KW-0456">Lyase</keyword>
<comment type="catalytic activity">
    <reaction evidence="1">
        <text>a 2-oxocarboxylate + H(+) = an aldehyde + CO2</text>
        <dbReference type="Rhea" id="RHEA:11628"/>
        <dbReference type="ChEBI" id="CHEBI:15378"/>
        <dbReference type="ChEBI" id="CHEBI:16526"/>
        <dbReference type="ChEBI" id="CHEBI:17478"/>
        <dbReference type="ChEBI" id="CHEBI:35179"/>
        <dbReference type="EC" id="4.1.1.1"/>
    </reaction>
</comment>
<keyword evidence="7" id="KW-0479">Metal-binding</keyword>
<feature type="region of interest" description="Disordered" evidence="12">
    <location>
        <begin position="153"/>
        <end position="179"/>
    </location>
</feature>
<reference evidence="14" key="2">
    <citation type="submission" date="2018-04" db="EMBL/GenBank/DDBJ databases">
        <title>OnivRS2 (Oryza nivara Reference Sequence Version 2).</title>
        <authorList>
            <person name="Zhang J."/>
            <person name="Kudrna D."/>
            <person name="Lee S."/>
            <person name="Talag J."/>
            <person name="Rajasekar S."/>
            <person name="Welchert J."/>
            <person name="Hsing Y.-I."/>
            <person name="Wing R.A."/>
        </authorList>
    </citation>
    <scope>NUCLEOTIDE SEQUENCE [LARGE SCALE GENOMIC DNA]</scope>
</reference>
<proteinExistence type="inferred from homology"/>
<evidence type="ECO:0000256" key="12">
    <source>
        <dbReference type="SAM" id="MobiDB-lite"/>
    </source>
</evidence>
<evidence type="ECO:0000256" key="8">
    <source>
        <dbReference type="ARBA" id="ARBA00022793"/>
    </source>
</evidence>
<evidence type="ECO:0000313" key="14">
    <source>
        <dbReference type="EnsemblPlants" id="ONIVA10G13990.2"/>
    </source>
</evidence>
<dbReference type="Gene3D" id="3.40.50.970">
    <property type="match status" value="1"/>
</dbReference>
<dbReference type="eggNOG" id="KOG1184">
    <property type="taxonomic scope" value="Eukaryota"/>
</dbReference>
<dbReference type="AlphaFoldDB" id="A0A0E0ITS8"/>
<dbReference type="PANTHER" id="PTHR43452:SF7">
    <property type="entry name" value="PYRUVATE DECARBOXYLASE 1"/>
    <property type="match status" value="1"/>
</dbReference>
<protein>
    <recommendedName>
        <fullName evidence="6">pyruvate decarboxylase</fullName>
        <ecNumber evidence="6">4.1.1.1</ecNumber>
    </recommendedName>
</protein>
<evidence type="ECO:0000256" key="10">
    <source>
        <dbReference type="ARBA" id="ARBA00023052"/>
    </source>
</evidence>
<evidence type="ECO:0000259" key="13">
    <source>
        <dbReference type="Pfam" id="PF02776"/>
    </source>
</evidence>
<keyword evidence="15" id="KW-1185">Reference proteome</keyword>
<evidence type="ECO:0000256" key="2">
    <source>
        <dbReference type="ARBA" id="ARBA00001920"/>
    </source>
</evidence>
<evidence type="ECO:0000256" key="4">
    <source>
        <dbReference type="ARBA" id="ARBA00007812"/>
    </source>
</evidence>
<comment type="similarity">
    <text evidence="4">Belongs to the TPP enzyme family.</text>
</comment>
<evidence type="ECO:0000256" key="11">
    <source>
        <dbReference type="ARBA" id="ARBA00023239"/>
    </source>
</evidence>
<dbReference type="Pfam" id="PF02776">
    <property type="entry name" value="TPP_enzyme_N"/>
    <property type="match status" value="1"/>
</dbReference>
<dbReference type="GO" id="GO:0005829">
    <property type="term" value="C:cytosol"/>
    <property type="evidence" value="ECO:0007669"/>
    <property type="project" value="TreeGrafter"/>
</dbReference>
<evidence type="ECO:0000256" key="5">
    <source>
        <dbReference type="ARBA" id="ARBA00011881"/>
    </source>
</evidence>
<dbReference type="GO" id="GO:0004737">
    <property type="term" value="F:pyruvate decarboxylase activity"/>
    <property type="evidence" value="ECO:0007669"/>
    <property type="project" value="UniProtKB-EC"/>
</dbReference>
<reference evidence="14" key="1">
    <citation type="submission" date="2015-04" db="UniProtKB">
        <authorList>
            <consortium name="EnsemblPlants"/>
        </authorList>
    </citation>
    <scope>IDENTIFICATION</scope>
    <source>
        <strain evidence="14">SL10</strain>
    </source>
</reference>
<evidence type="ECO:0000256" key="3">
    <source>
        <dbReference type="ARBA" id="ARBA00001964"/>
    </source>
</evidence>
<feature type="domain" description="Thiamine pyrophosphate enzyme N-terminal TPP-binding" evidence="13">
    <location>
        <begin position="200"/>
        <end position="270"/>
    </location>
</feature>
<dbReference type="InterPro" id="IPR012110">
    <property type="entry name" value="PDC/IPDC-like"/>
</dbReference>
<comment type="cofactor">
    <cofactor evidence="2">
        <name>a metal cation</name>
        <dbReference type="ChEBI" id="CHEBI:25213"/>
    </cofactor>
</comment>
<keyword evidence="8" id="KW-0210">Decarboxylase</keyword>
<keyword evidence="9" id="KW-0460">Magnesium</keyword>
<dbReference type="EnsemblPlants" id="ONIVA10G13990.2">
    <property type="protein sequence ID" value="ONIVA10G13990.2"/>
    <property type="gene ID" value="ONIVA10G13990"/>
</dbReference>
<dbReference type="GO" id="GO:0000949">
    <property type="term" value="P:aromatic amino acid family catabolic process to alcohol via Ehrlich pathway"/>
    <property type="evidence" value="ECO:0007669"/>
    <property type="project" value="TreeGrafter"/>
</dbReference>
<evidence type="ECO:0000256" key="9">
    <source>
        <dbReference type="ARBA" id="ARBA00022842"/>
    </source>
</evidence>
<dbReference type="EC" id="4.1.1.1" evidence="6"/>
<keyword evidence="10" id="KW-0786">Thiamine pyrophosphate</keyword>
<dbReference type="STRING" id="4536.A0A0E0ITS8"/>
<comment type="cofactor">
    <cofactor evidence="3">
        <name>thiamine diphosphate</name>
        <dbReference type="ChEBI" id="CHEBI:58937"/>
    </cofactor>
</comment>
<dbReference type="PANTHER" id="PTHR43452">
    <property type="entry name" value="PYRUVATE DECARBOXYLASE"/>
    <property type="match status" value="1"/>
</dbReference>
<name>A0A0E0ITS8_ORYNI</name>
<sequence>MLRPAAAAAGRAIRRAAYHSDGAPPPRKLRGPRFSPLNRHNHEVDALLEEIKNTPVSMISDDLIIRTVRQYILVQNVLRSWVIAAAVLSGYCWGYNRVAKRPVAGSEPPTEDEAGQWGEAGEEVGAVAAAGVGGGCDGGEWRASASAAAATWEKGRASPHGRGGAEVVHGGERAGARPPVEEDLPRRRWCMPSAASDDATLGRHLACRLLQVGISDVFAVPGDLNLTLLDHLIAEPGLRVVDCCNELNTGYAANGYAWARGMGTCTVTFTVCGLLLHGRRHRSHWFWNQETGDEAGAAFRNQEHASASPSLPSAVARRSGSVVVGGGRALPSSPSSETTASWDRHG</sequence>